<dbReference type="EC" id="1.1.1.79" evidence="6"/>
<evidence type="ECO:0000259" key="10">
    <source>
        <dbReference type="Pfam" id="PF00389"/>
    </source>
</evidence>
<proteinExistence type="inferred from homology"/>
<dbReference type="AlphaFoldDB" id="A0A8E6B9T5"/>
<dbReference type="Pfam" id="PF00389">
    <property type="entry name" value="2-Hacid_dh"/>
    <property type="match status" value="1"/>
</dbReference>
<evidence type="ECO:0000256" key="7">
    <source>
        <dbReference type="ARBA" id="ARBA00066674"/>
    </source>
</evidence>
<evidence type="ECO:0000313" key="12">
    <source>
        <dbReference type="EMBL" id="QVL34453.1"/>
    </source>
</evidence>
<dbReference type="Proteomes" id="UP000676194">
    <property type="component" value="Chromosome"/>
</dbReference>
<feature type="domain" description="D-isomer specific 2-hydroxyacid dehydrogenase NAD-binding" evidence="11">
    <location>
        <begin position="110"/>
        <end position="289"/>
    </location>
</feature>
<dbReference type="PANTHER" id="PTHR10996:SF257">
    <property type="entry name" value="GLYOXYLATE REDUCTASE 1"/>
    <property type="match status" value="1"/>
</dbReference>
<evidence type="ECO:0000313" key="13">
    <source>
        <dbReference type="Proteomes" id="UP000676194"/>
    </source>
</evidence>
<dbReference type="InterPro" id="IPR036291">
    <property type="entry name" value="NAD(P)-bd_dom_sf"/>
</dbReference>
<evidence type="ECO:0000256" key="6">
    <source>
        <dbReference type="ARBA" id="ARBA00066661"/>
    </source>
</evidence>
<dbReference type="KEGG" id="tsph:KIH39_11255"/>
<evidence type="ECO:0000256" key="1">
    <source>
        <dbReference type="ARBA" id="ARBA00023002"/>
    </source>
</evidence>
<dbReference type="PANTHER" id="PTHR10996">
    <property type="entry name" value="2-HYDROXYACID DEHYDROGENASE-RELATED"/>
    <property type="match status" value="1"/>
</dbReference>
<sequence length="329" mass="35886">MALPHVFVARRIPDFGLEKMAKYADLDIWPEQLPPAPEVLRQKVKNCEGLVSLLTDRVDASVMDAAPKLRIISNFAVGVNNVDIPAATARKIPIGNTPGVLTEATADIAMTLMLAASRRLTESCEDAKAGRWKTWEPLGWIGQELQGRTLGIVGMGRIGHALARRCHFGWGMKVIYTSRSPKPESDQELQARQVQMSELLQESDFVSVHCDLNETTKGLFGAEQFAQMRSHVVFVNTSRGPVVDQTALAQALRSQKIFAAGLDVTDPEPLPPTHELYSLSNCVIAPHIASATVPTRNAMARICAENLIAGLTGQKMTSCVNPEVPTRQS</sequence>
<comment type="similarity">
    <text evidence="5">Belongs to the D-isomer specific 2-hydroxyacid dehydrogenase family. GhrB subfamily.</text>
</comment>
<keyword evidence="1 9" id="KW-0560">Oxidoreductase</keyword>
<dbReference type="GO" id="GO:0030267">
    <property type="term" value="F:glyoxylate reductase (NADPH) activity"/>
    <property type="evidence" value="ECO:0007669"/>
    <property type="project" value="UniProtKB-EC"/>
</dbReference>
<dbReference type="SUPFAM" id="SSF52283">
    <property type="entry name" value="Formate/glycerate dehydrogenase catalytic domain-like"/>
    <property type="match status" value="1"/>
</dbReference>
<evidence type="ECO:0000256" key="3">
    <source>
        <dbReference type="ARBA" id="ARBA00052239"/>
    </source>
</evidence>
<evidence type="ECO:0000259" key="11">
    <source>
        <dbReference type="Pfam" id="PF02826"/>
    </source>
</evidence>
<comment type="catalytic activity">
    <reaction evidence="3">
        <text>(R)-glycerate + NADP(+) = 3-hydroxypyruvate + NADPH + H(+)</text>
        <dbReference type="Rhea" id="RHEA:18657"/>
        <dbReference type="ChEBI" id="CHEBI:15378"/>
        <dbReference type="ChEBI" id="CHEBI:16659"/>
        <dbReference type="ChEBI" id="CHEBI:17180"/>
        <dbReference type="ChEBI" id="CHEBI:57783"/>
        <dbReference type="ChEBI" id="CHEBI:58349"/>
        <dbReference type="EC" id="1.1.1.81"/>
    </reaction>
</comment>
<evidence type="ECO:0000256" key="8">
    <source>
        <dbReference type="ARBA" id="ARBA00073362"/>
    </source>
</evidence>
<reference evidence="12" key="1">
    <citation type="submission" date="2021-05" db="EMBL/GenBank/DDBJ databases">
        <title>Complete genome sequence of the cellulolytic planctomycete Telmatocola sphagniphila SP2T and characterization of the first cellulase from planctomycetes.</title>
        <authorList>
            <person name="Rakitin A.L."/>
            <person name="Beletsky A.V."/>
            <person name="Naumoff D.G."/>
            <person name="Kulichevskaya I.S."/>
            <person name="Mardanov A.V."/>
            <person name="Ravin N.V."/>
            <person name="Dedysh S.N."/>
        </authorList>
    </citation>
    <scope>NUCLEOTIDE SEQUENCE</scope>
    <source>
        <strain evidence="12">SP2T</strain>
    </source>
</reference>
<evidence type="ECO:0000256" key="4">
    <source>
        <dbReference type="ARBA" id="ARBA00052769"/>
    </source>
</evidence>
<dbReference type="GO" id="GO:0005829">
    <property type="term" value="C:cytosol"/>
    <property type="evidence" value="ECO:0007669"/>
    <property type="project" value="TreeGrafter"/>
</dbReference>
<accession>A0A8E6B9T5</accession>
<organism evidence="12 13">
    <name type="scientific">Telmatocola sphagniphila</name>
    <dbReference type="NCBI Taxonomy" id="1123043"/>
    <lineage>
        <taxon>Bacteria</taxon>
        <taxon>Pseudomonadati</taxon>
        <taxon>Planctomycetota</taxon>
        <taxon>Planctomycetia</taxon>
        <taxon>Gemmatales</taxon>
        <taxon>Gemmataceae</taxon>
    </lineage>
</organism>
<dbReference type="InterPro" id="IPR006139">
    <property type="entry name" value="D-isomer_2_OHA_DH_cat_dom"/>
</dbReference>
<feature type="domain" description="D-isomer specific 2-hydroxyacid dehydrogenase catalytic" evidence="10">
    <location>
        <begin position="17"/>
        <end position="321"/>
    </location>
</feature>
<dbReference type="SUPFAM" id="SSF51735">
    <property type="entry name" value="NAD(P)-binding Rossmann-fold domains"/>
    <property type="match status" value="1"/>
</dbReference>
<dbReference type="RefSeq" id="WP_213499456.1">
    <property type="nucleotide sequence ID" value="NZ_CP074694.1"/>
</dbReference>
<comment type="catalytic activity">
    <reaction evidence="4">
        <text>glycolate + NADP(+) = glyoxylate + NADPH + H(+)</text>
        <dbReference type="Rhea" id="RHEA:10992"/>
        <dbReference type="ChEBI" id="CHEBI:15378"/>
        <dbReference type="ChEBI" id="CHEBI:29805"/>
        <dbReference type="ChEBI" id="CHEBI:36655"/>
        <dbReference type="ChEBI" id="CHEBI:57783"/>
        <dbReference type="ChEBI" id="CHEBI:58349"/>
        <dbReference type="EC" id="1.1.1.79"/>
    </reaction>
</comment>
<dbReference type="PROSITE" id="PS00065">
    <property type="entry name" value="D_2_HYDROXYACID_DH_1"/>
    <property type="match status" value="1"/>
</dbReference>
<name>A0A8E6B9T5_9BACT</name>
<dbReference type="Pfam" id="PF02826">
    <property type="entry name" value="2-Hacid_dh_C"/>
    <property type="match status" value="1"/>
</dbReference>
<dbReference type="EC" id="1.1.1.81" evidence="7"/>
<dbReference type="InterPro" id="IPR029752">
    <property type="entry name" value="D-isomer_DH_CS1"/>
</dbReference>
<dbReference type="CDD" id="cd05301">
    <property type="entry name" value="GDH"/>
    <property type="match status" value="1"/>
</dbReference>
<evidence type="ECO:0000256" key="9">
    <source>
        <dbReference type="RuleBase" id="RU003719"/>
    </source>
</evidence>
<protein>
    <recommendedName>
        <fullName evidence="8">Glyoxylate/hydroxypyruvate reductase B</fullName>
        <ecNumber evidence="6">1.1.1.79</ecNumber>
        <ecNumber evidence="7">1.1.1.81</ecNumber>
    </recommendedName>
</protein>
<dbReference type="Gene3D" id="3.40.50.720">
    <property type="entry name" value="NAD(P)-binding Rossmann-like Domain"/>
    <property type="match status" value="2"/>
</dbReference>
<dbReference type="EMBL" id="CP074694">
    <property type="protein sequence ID" value="QVL34453.1"/>
    <property type="molecule type" value="Genomic_DNA"/>
</dbReference>
<keyword evidence="13" id="KW-1185">Reference proteome</keyword>
<gene>
    <name evidence="12" type="ORF">KIH39_11255</name>
</gene>
<dbReference type="InterPro" id="IPR050223">
    <property type="entry name" value="D-isomer_2-hydroxyacid_DH"/>
</dbReference>
<comment type="catalytic activity">
    <reaction evidence="2">
        <text>(R)-glycerate + NAD(+) = 3-hydroxypyruvate + NADH + H(+)</text>
        <dbReference type="Rhea" id="RHEA:17905"/>
        <dbReference type="ChEBI" id="CHEBI:15378"/>
        <dbReference type="ChEBI" id="CHEBI:16659"/>
        <dbReference type="ChEBI" id="CHEBI:17180"/>
        <dbReference type="ChEBI" id="CHEBI:57540"/>
        <dbReference type="ChEBI" id="CHEBI:57945"/>
        <dbReference type="EC" id="1.1.1.81"/>
    </reaction>
</comment>
<dbReference type="InterPro" id="IPR006140">
    <property type="entry name" value="D-isomer_DH_NAD-bd"/>
</dbReference>
<evidence type="ECO:0000256" key="5">
    <source>
        <dbReference type="ARBA" id="ARBA00061278"/>
    </source>
</evidence>
<evidence type="ECO:0000256" key="2">
    <source>
        <dbReference type="ARBA" id="ARBA00051801"/>
    </source>
</evidence>
<dbReference type="FunFam" id="3.40.50.720:FF:000026">
    <property type="entry name" value="Glyoxylate/hydroxypyruvate reductase B"/>
    <property type="match status" value="1"/>
</dbReference>
<dbReference type="GO" id="GO:0051287">
    <property type="term" value="F:NAD binding"/>
    <property type="evidence" value="ECO:0007669"/>
    <property type="project" value="InterPro"/>
</dbReference>
<dbReference type="GO" id="GO:0016618">
    <property type="term" value="F:hydroxypyruvate reductase [NAD(P)H] activity"/>
    <property type="evidence" value="ECO:0007669"/>
    <property type="project" value="UniProtKB-EC"/>
</dbReference>